<evidence type="ECO:0000313" key="5">
    <source>
        <dbReference type="Proteomes" id="UP001139031"/>
    </source>
</evidence>
<dbReference type="Gene3D" id="2.60.40.3650">
    <property type="match status" value="1"/>
</dbReference>
<dbReference type="SMART" id="SM00228">
    <property type="entry name" value="PDZ"/>
    <property type="match status" value="1"/>
</dbReference>
<dbReference type="InterPro" id="IPR007963">
    <property type="entry name" value="Peptidase_M61_catalytic"/>
</dbReference>
<dbReference type="Pfam" id="PF17899">
    <property type="entry name" value="Peptidase_M61_N"/>
    <property type="match status" value="1"/>
</dbReference>
<dbReference type="RefSeq" id="WP_224195401.1">
    <property type="nucleotide sequence ID" value="NZ_JAIRAU010000043.1"/>
</dbReference>
<gene>
    <name evidence="4" type="ORF">K7C98_30940</name>
</gene>
<feature type="region of interest" description="Disordered" evidence="1">
    <location>
        <begin position="639"/>
        <end position="676"/>
    </location>
</feature>
<dbReference type="Pfam" id="PF13180">
    <property type="entry name" value="PDZ_2"/>
    <property type="match status" value="1"/>
</dbReference>
<dbReference type="Proteomes" id="UP001139031">
    <property type="component" value="Unassembled WGS sequence"/>
</dbReference>
<dbReference type="InterPro" id="IPR027268">
    <property type="entry name" value="Peptidase_M4/M1_CTD_sf"/>
</dbReference>
<feature type="chain" id="PRO_5045562687" evidence="2">
    <location>
        <begin position="30"/>
        <end position="676"/>
    </location>
</feature>
<dbReference type="SUPFAM" id="SSF50156">
    <property type="entry name" value="PDZ domain-like"/>
    <property type="match status" value="1"/>
</dbReference>
<keyword evidence="2" id="KW-0732">Signal</keyword>
<feature type="domain" description="PDZ" evidence="3">
    <location>
        <begin position="505"/>
        <end position="560"/>
    </location>
</feature>
<dbReference type="InterPro" id="IPR024191">
    <property type="entry name" value="Peptidase_M61"/>
</dbReference>
<reference evidence="4" key="1">
    <citation type="submission" date="2021-08" db="EMBL/GenBank/DDBJ databases">
        <authorList>
            <person name="Stevens D.C."/>
        </authorList>
    </citation>
    <scope>NUCLEOTIDE SEQUENCE</scope>
    <source>
        <strain evidence="4">DSM 53165</strain>
    </source>
</reference>
<dbReference type="PIRSF" id="PIRSF016493">
    <property type="entry name" value="Glycyl_aminpptds"/>
    <property type="match status" value="1"/>
</dbReference>
<keyword evidence="5" id="KW-1185">Reference proteome</keyword>
<dbReference type="Gene3D" id="1.10.390.10">
    <property type="entry name" value="Neutral Protease Domain 2"/>
    <property type="match status" value="1"/>
</dbReference>
<proteinExistence type="predicted"/>
<dbReference type="Gene3D" id="2.30.42.10">
    <property type="match status" value="1"/>
</dbReference>
<sequence>MLSRLTSTRRFAAALALGLLLVDPTTASAAPGTEAAAKKLDAFVYKVAMDDPHRHEFQVELSFSDLPGEVTDLQLPRWNPGAYRVTEAHRNVRGMVAETSGGKPIPVVKVDEITWRVSHGGQPFKLRYRVYRGSYSGIGGAFLDDEFGFFNGVYLFPYAVGHKDRPIELRVEGLPGAQVVCALPRAGGGGKAFKANDYDMLVDAPVHVGKVDTVNFKAGKVQFHVALQGIGNYSDKKLAADLTKIADATYAIFGGDEGVPFTDYTYILHLRPGGRSGLEHRNSTAIGLEPWIFGDPAAYRKFLNTAAHEFFHAWNVKRIRPGVLGPFAYEREVHTSMLWFSEGFTSYYAWVILARAGLANEAEAMEALGEQIRRLQESPGRKQMTVEQASWEAWLRPDDGGNSYVDYYNKGMLIALALDLELRRISGGQRSLDSVMRDLYARWKNTGAGISPTELEQTFVAAGGAAGAEISELFRKYVHGFDEIEYGKHLRLAGYKLDPVTEVGGDLQVVFTEASDKGALIELVRQGGAGDKAGLANGDVIVAIDGLKLSSTAEAKRQIKAMAGGSRHTFTVQRGSRLIERVAVPGTGGPTTYKISLDPAATYEQMVLRQAWLGYSAPAPAAGNSTLRDAALKLFNQDPTLGAEPEDSSVVVMPAGGKKKKAKKPAAKKPAKAPAK</sequence>
<dbReference type="Pfam" id="PF05299">
    <property type="entry name" value="Peptidase_M61"/>
    <property type="match status" value="1"/>
</dbReference>
<comment type="caution">
    <text evidence="4">The sequence shown here is derived from an EMBL/GenBank/DDBJ whole genome shotgun (WGS) entry which is preliminary data.</text>
</comment>
<dbReference type="EMBL" id="JAIRAU010000043">
    <property type="protein sequence ID" value="MBZ5713668.1"/>
    <property type="molecule type" value="Genomic_DNA"/>
</dbReference>
<accession>A0ABS7TZG4</accession>
<name>A0ABS7TZG4_9BACT</name>
<evidence type="ECO:0000259" key="3">
    <source>
        <dbReference type="PROSITE" id="PS50106"/>
    </source>
</evidence>
<evidence type="ECO:0000256" key="2">
    <source>
        <dbReference type="SAM" id="SignalP"/>
    </source>
</evidence>
<dbReference type="InterPro" id="IPR036034">
    <property type="entry name" value="PDZ_sf"/>
</dbReference>
<dbReference type="SUPFAM" id="SSF55486">
    <property type="entry name" value="Metalloproteases ('zincins'), catalytic domain"/>
    <property type="match status" value="1"/>
</dbReference>
<dbReference type="InterPro" id="IPR040756">
    <property type="entry name" value="Peptidase_M61_N"/>
</dbReference>
<organism evidence="4 5">
    <name type="scientific">Nannocystis pusilla</name>
    <dbReference type="NCBI Taxonomy" id="889268"/>
    <lineage>
        <taxon>Bacteria</taxon>
        <taxon>Pseudomonadati</taxon>
        <taxon>Myxococcota</taxon>
        <taxon>Polyangia</taxon>
        <taxon>Nannocystales</taxon>
        <taxon>Nannocystaceae</taxon>
        <taxon>Nannocystis</taxon>
    </lineage>
</organism>
<dbReference type="InterPro" id="IPR001478">
    <property type="entry name" value="PDZ"/>
</dbReference>
<dbReference type="PROSITE" id="PS50106">
    <property type="entry name" value="PDZ"/>
    <property type="match status" value="1"/>
</dbReference>
<feature type="signal peptide" evidence="2">
    <location>
        <begin position="1"/>
        <end position="29"/>
    </location>
</feature>
<evidence type="ECO:0000313" key="4">
    <source>
        <dbReference type="EMBL" id="MBZ5713668.1"/>
    </source>
</evidence>
<protein>
    <submittedName>
        <fullName evidence="4">PDZ domain-containing protein</fullName>
    </submittedName>
</protein>
<evidence type="ECO:0000256" key="1">
    <source>
        <dbReference type="SAM" id="MobiDB-lite"/>
    </source>
</evidence>
<feature type="compositionally biased region" description="Basic residues" evidence="1">
    <location>
        <begin position="657"/>
        <end position="676"/>
    </location>
</feature>